<feature type="transmembrane region" description="Helical" evidence="1">
    <location>
        <begin position="50"/>
        <end position="72"/>
    </location>
</feature>
<dbReference type="Pfam" id="PF11374">
    <property type="entry name" value="DUF3176"/>
    <property type="match status" value="1"/>
</dbReference>
<keyword evidence="1" id="KW-1133">Transmembrane helix</keyword>
<protein>
    <submittedName>
        <fullName evidence="2">Uncharacterized protein</fullName>
    </submittedName>
</protein>
<keyword evidence="3" id="KW-1185">Reference proteome</keyword>
<dbReference type="KEGG" id="trg:TRUGW13939_11541"/>
<evidence type="ECO:0000313" key="3">
    <source>
        <dbReference type="Proteomes" id="UP000509510"/>
    </source>
</evidence>
<name>A0A7H8RE36_TALRU</name>
<dbReference type="InterPro" id="IPR021514">
    <property type="entry name" value="DUF3176"/>
</dbReference>
<dbReference type="OrthoDB" id="5376804at2759"/>
<evidence type="ECO:0000256" key="1">
    <source>
        <dbReference type="SAM" id="Phobius"/>
    </source>
</evidence>
<proteinExistence type="predicted"/>
<feature type="transmembrane region" description="Helical" evidence="1">
    <location>
        <begin position="144"/>
        <end position="166"/>
    </location>
</feature>
<gene>
    <name evidence="2" type="ORF">TRUGW13939_11541</name>
</gene>
<evidence type="ECO:0000313" key="2">
    <source>
        <dbReference type="EMBL" id="QKX64367.1"/>
    </source>
</evidence>
<dbReference type="EMBL" id="CP055903">
    <property type="protein sequence ID" value="QKX64367.1"/>
    <property type="molecule type" value="Genomic_DNA"/>
</dbReference>
<dbReference type="RefSeq" id="XP_035350541.1">
    <property type="nucleotide sequence ID" value="XM_035494648.1"/>
</dbReference>
<dbReference type="Proteomes" id="UP000509510">
    <property type="component" value="Chromosome VI"/>
</dbReference>
<dbReference type="PANTHER" id="PTHR35394">
    <property type="entry name" value="DUF3176 DOMAIN-CONTAINING PROTEIN"/>
    <property type="match status" value="1"/>
</dbReference>
<sequence length="569" mass="62412">MAYQSLASPENHAEQIEMDERRFAHQPRIIKHGKGHEKNVNSVSAWSWEIASVAGSLLTKTAIVVLLAYYGGRPLADWNSSMPYDISLNAVIAVLTTGNKAFMLYAVSSCIGQAKWFCFKSSQRLHNMEIFDEASRGSSGSVWLIFKVAWNFATIGAIITVLALGIDPFTQQVVQLNTRNVTVDDPDSTFGFAHEYNRNSTISANSYLDSFPQDFQMQGAIYKALYGLDTRQKVNCAGTCVWDGPYYSLGFSSNCSNVTMQTLESQKCGKDATNTAATLCNMTTPGGVQLSKQDVETDSVTSFQVHSVSHLEDVKFEDVGTAQINFLTLAVYMSSFNGNYEALGENITECTLSLAGFEYSNITAQGSSFSLGNPRQIDLHQGSARVVTNDSDALGLTGSDIVFETSGVPALTISWQDWMALSNFFTSSSFQANYVSGNARTQTTPGAGQALDGADVPNTFKAMTSSMTDYVRNGPNMQLAQGQRVNPVIYVTVLWEWLILPLFLEVAALLFTFTLIVRSCLEAHVPIWKSSALALLAYQYDETTGVLCTQINRPERLKQFAKETTAHLE</sequence>
<dbReference type="GeneID" id="55999019"/>
<reference evidence="3" key="1">
    <citation type="submission" date="2020-06" db="EMBL/GenBank/DDBJ databases">
        <title>A chromosome-scale genome assembly of Talaromyces rugulosus W13939.</title>
        <authorList>
            <person name="Wang B."/>
            <person name="Guo L."/>
            <person name="Ye K."/>
            <person name="Wang L."/>
        </authorList>
    </citation>
    <scope>NUCLEOTIDE SEQUENCE [LARGE SCALE GENOMIC DNA]</scope>
    <source>
        <strain evidence="3">W13939</strain>
    </source>
</reference>
<dbReference type="PANTHER" id="PTHR35394:SF5">
    <property type="entry name" value="DUF3176 DOMAIN-CONTAINING PROTEIN"/>
    <property type="match status" value="1"/>
</dbReference>
<keyword evidence="1" id="KW-0472">Membrane</keyword>
<keyword evidence="1" id="KW-0812">Transmembrane</keyword>
<organism evidence="2 3">
    <name type="scientific">Talaromyces rugulosus</name>
    <name type="common">Penicillium rugulosum</name>
    <dbReference type="NCBI Taxonomy" id="121627"/>
    <lineage>
        <taxon>Eukaryota</taxon>
        <taxon>Fungi</taxon>
        <taxon>Dikarya</taxon>
        <taxon>Ascomycota</taxon>
        <taxon>Pezizomycotina</taxon>
        <taxon>Eurotiomycetes</taxon>
        <taxon>Eurotiomycetidae</taxon>
        <taxon>Eurotiales</taxon>
        <taxon>Trichocomaceae</taxon>
        <taxon>Talaromyces</taxon>
        <taxon>Talaromyces sect. Islandici</taxon>
    </lineage>
</organism>
<accession>A0A7H8RE36</accession>
<dbReference type="AlphaFoldDB" id="A0A7H8RE36"/>